<dbReference type="EMBL" id="FXAN01000066">
    <property type="protein sequence ID" value="SMG01051.1"/>
    <property type="molecule type" value="Genomic_DNA"/>
</dbReference>
<gene>
    <name evidence="2" type="ORF">BSIN_4037</name>
</gene>
<reference evidence="2 3" key="1">
    <citation type="submission" date="2017-04" db="EMBL/GenBank/DDBJ databases">
        <authorList>
            <person name="Afonso C.L."/>
            <person name="Miller P.J."/>
            <person name="Scott M.A."/>
            <person name="Spackman E."/>
            <person name="Goraichik I."/>
            <person name="Dimitrov K.M."/>
            <person name="Suarez D.L."/>
            <person name="Swayne D.E."/>
        </authorList>
    </citation>
    <scope>NUCLEOTIDE SEQUENCE [LARGE SCALE GENOMIC DNA]</scope>
    <source>
        <strain evidence="2">LMG 28154</strain>
    </source>
</reference>
<dbReference type="AlphaFoldDB" id="A0A238H6J5"/>
<protein>
    <submittedName>
        <fullName evidence="2">Uncharacterized protein</fullName>
    </submittedName>
</protein>
<name>A0A238H6J5_9BURK</name>
<keyword evidence="1" id="KW-1133">Transmembrane helix</keyword>
<keyword evidence="1" id="KW-0812">Transmembrane</keyword>
<accession>A0A238H6J5</accession>
<proteinExistence type="predicted"/>
<evidence type="ECO:0000313" key="2">
    <source>
        <dbReference type="EMBL" id="SMG01051.1"/>
    </source>
</evidence>
<dbReference type="Proteomes" id="UP000198460">
    <property type="component" value="Unassembled WGS sequence"/>
</dbReference>
<keyword evidence="1" id="KW-0472">Membrane</keyword>
<evidence type="ECO:0000256" key="1">
    <source>
        <dbReference type="SAM" id="Phobius"/>
    </source>
</evidence>
<feature type="transmembrane region" description="Helical" evidence="1">
    <location>
        <begin position="12"/>
        <end position="35"/>
    </location>
</feature>
<sequence length="52" mass="5320">MSAVEASSSVTLVAAFAWFGHFVTAAAFAIGQVLITAFRAQFDASGNPKEGA</sequence>
<evidence type="ECO:0000313" key="3">
    <source>
        <dbReference type="Proteomes" id="UP000198460"/>
    </source>
</evidence>
<organism evidence="2 3">
    <name type="scientific">Burkholderia singularis</name>
    <dbReference type="NCBI Taxonomy" id="1503053"/>
    <lineage>
        <taxon>Bacteria</taxon>
        <taxon>Pseudomonadati</taxon>
        <taxon>Pseudomonadota</taxon>
        <taxon>Betaproteobacteria</taxon>
        <taxon>Burkholderiales</taxon>
        <taxon>Burkholderiaceae</taxon>
        <taxon>Burkholderia</taxon>
        <taxon>pseudomallei group</taxon>
    </lineage>
</organism>